<evidence type="ECO:0000256" key="1">
    <source>
        <dbReference type="ARBA" id="ARBA00001933"/>
    </source>
</evidence>
<dbReference type="PIRSF" id="PIRSF000390">
    <property type="entry name" value="PLP_StrS"/>
    <property type="match status" value="1"/>
</dbReference>
<keyword evidence="2" id="KW-0663">Pyridoxal phosphate</keyword>
<dbReference type="EMBL" id="JBHTEF010000001">
    <property type="protein sequence ID" value="MFC7580951.1"/>
    <property type="molecule type" value="Genomic_DNA"/>
</dbReference>
<organism evidence="3 4">
    <name type="scientific">Schaalia naturae</name>
    <dbReference type="NCBI Taxonomy" id="635203"/>
    <lineage>
        <taxon>Bacteria</taxon>
        <taxon>Bacillati</taxon>
        <taxon>Actinomycetota</taxon>
        <taxon>Actinomycetes</taxon>
        <taxon>Actinomycetales</taxon>
        <taxon>Actinomycetaceae</taxon>
        <taxon>Schaalia</taxon>
    </lineage>
</organism>
<evidence type="ECO:0000313" key="3">
    <source>
        <dbReference type="EMBL" id="MFC7580951.1"/>
    </source>
</evidence>
<name>A0ABW2SLD6_9ACTO</name>
<comment type="cofactor">
    <cofactor evidence="1">
        <name>pyridoxal 5'-phosphate</name>
        <dbReference type="ChEBI" id="CHEBI:597326"/>
    </cofactor>
</comment>
<evidence type="ECO:0000256" key="2">
    <source>
        <dbReference type="RuleBase" id="RU004508"/>
    </source>
</evidence>
<dbReference type="Gene3D" id="3.90.1150.10">
    <property type="entry name" value="Aspartate Aminotransferase, domain 1"/>
    <property type="match status" value="1"/>
</dbReference>
<dbReference type="RefSeq" id="WP_380973638.1">
    <property type="nucleotide sequence ID" value="NZ_JBHTEF010000001.1"/>
</dbReference>
<keyword evidence="3" id="KW-0808">Transferase</keyword>
<dbReference type="SUPFAM" id="SSF53383">
    <property type="entry name" value="PLP-dependent transferases"/>
    <property type="match status" value="1"/>
</dbReference>
<comment type="similarity">
    <text evidence="2">Belongs to the DegT/DnrJ/EryC1 family.</text>
</comment>
<reference evidence="4" key="1">
    <citation type="journal article" date="2019" name="Int. J. Syst. Evol. Microbiol.">
        <title>The Global Catalogue of Microorganisms (GCM) 10K type strain sequencing project: providing services to taxonomists for standard genome sequencing and annotation.</title>
        <authorList>
            <consortium name="The Broad Institute Genomics Platform"/>
            <consortium name="The Broad Institute Genome Sequencing Center for Infectious Disease"/>
            <person name="Wu L."/>
            <person name="Ma J."/>
        </authorList>
    </citation>
    <scope>NUCLEOTIDE SEQUENCE [LARGE SCALE GENOMIC DNA]</scope>
    <source>
        <strain evidence="4">CCUG 56698</strain>
    </source>
</reference>
<dbReference type="CDD" id="cd00616">
    <property type="entry name" value="AHBA_syn"/>
    <property type="match status" value="1"/>
</dbReference>
<dbReference type="Proteomes" id="UP001596527">
    <property type="component" value="Unassembled WGS sequence"/>
</dbReference>
<keyword evidence="4" id="KW-1185">Reference proteome</keyword>
<keyword evidence="3" id="KW-0032">Aminotransferase</keyword>
<gene>
    <name evidence="3" type="ORF">ACFQWG_07040</name>
</gene>
<proteinExistence type="inferred from homology"/>
<dbReference type="GO" id="GO:0008483">
    <property type="term" value="F:transaminase activity"/>
    <property type="evidence" value="ECO:0007669"/>
    <property type="project" value="UniProtKB-KW"/>
</dbReference>
<protein>
    <submittedName>
        <fullName evidence="3">DegT/DnrJ/EryC1/StrS family aminotransferase</fullName>
    </submittedName>
</protein>
<dbReference type="PANTHER" id="PTHR30244:SF34">
    <property type="entry name" value="DTDP-4-AMINO-4,6-DIDEOXYGALACTOSE TRANSAMINASE"/>
    <property type="match status" value="1"/>
</dbReference>
<dbReference type="InterPro" id="IPR000653">
    <property type="entry name" value="DegT/StrS_aminotransferase"/>
</dbReference>
<dbReference type="Gene3D" id="3.40.640.10">
    <property type="entry name" value="Type I PLP-dependent aspartate aminotransferase-like (Major domain)"/>
    <property type="match status" value="1"/>
</dbReference>
<dbReference type="InterPro" id="IPR015421">
    <property type="entry name" value="PyrdxlP-dep_Trfase_major"/>
</dbReference>
<dbReference type="InterPro" id="IPR015424">
    <property type="entry name" value="PyrdxlP-dep_Trfase"/>
</dbReference>
<comment type="caution">
    <text evidence="3">The sequence shown here is derived from an EMBL/GenBank/DDBJ whole genome shotgun (WGS) entry which is preliminary data.</text>
</comment>
<dbReference type="PANTHER" id="PTHR30244">
    <property type="entry name" value="TRANSAMINASE"/>
    <property type="match status" value="1"/>
</dbReference>
<sequence length="389" mass="40895">MTEQMIPAAHPIIGDEEIEAVGAVLRSGMLAQGPQVAAFEEEFAAALTPGAEAVAVNSGTSALHLGLLAAGIGPGDEVIVPSFTFAATANAVAITGAAPVFADIDPETFCLSPQAAEAAITPRTAAVMPVHLYGHPADMTAFSRIAQRHGLALFEDAAQAHGASLGGRRVGTFGVFGAFSLYPTKNMTAGEGGMVTTSDAGLARRVRLLRNQGMERRYANELVGLNNRMTDIHAAIGRVQLAKLPAWTERRRANAAFLDRAIREGLTQSGLPASGPESVVVVPPVAAGAGHVYHQYTIRVNGASGEQRDRFAEALREQWQVGSGVFYPIPNHRLPSLASFAPGLDLPETERAAREVVSLPVHPALSRDDLERVARAVTACARDRAEGHA</sequence>
<accession>A0ABW2SLD6</accession>
<evidence type="ECO:0000313" key="4">
    <source>
        <dbReference type="Proteomes" id="UP001596527"/>
    </source>
</evidence>
<dbReference type="Pfam" id="PF01041">
    <property type="entry name" value="DegT_DnrJ_EryC1"/>
    <property type="match status" value="1"/>
</dbReference>
<dbReference type="InterPro" id="IPR015422">
    <property type="entry name" value="PyrdxlP-dep_Trfase_small"/>
</dbReference>